<sequence length="97" mass="10814">MTLVDSLLLNRSVLSFVASRLQTDLPLFNIWIESPEISAAKESRPPSGLIAAVNAGLDILMSTQFSENLESVTFKVIIGIRAFMLTFWKFVACFFVK</sequence>
<reference evidence="2" key="1">
    <citation type="journal article" date="2021" name="Open Biol.">
        <title>Shared evolutionary footprints suggest mitochondrial oxidative damage underlies multiple complex I losses in fungi.</title>
        <authorList>
            <person name="Schikora-Tamarit M.A."/>
            <person name="Marcet-Houben M."/>
            <person name="Nosek J."/>
            <person name="Gabaldon T."/>
        </authorList>
    </citation>
    <scope>NUCLEOTIDE SEQUENCE</scope>
    <source>
        <strain evidence="2">NCAIM Y.01608</strain>
    </source>
</reference>
<comment type="caution">
    <text evidence="2">The sequence shown here is derived from an EMBL/GenBank/DDBJ whole genome shotgun (WGS) entry which is preliminary data.</text>
</comment>
<evidence type="ECO:0000256" key="1">
    <source>
        <dbReference type="SAM" id="Phobius"/>
    </source>
</evidence>
<protein>
    <submittedName>
        <fullName evidence="2">Uncharacterized protein</fullName>
    </submittedName>
</protein>
<reference evidence="2" key="2">
    <citation type="submission" date="2021-01" db="EMBL/GenBank/DDBJ databases">
        <authorList>
            <person name="Schikora-Tamarit M.A."/>
        </authorList>
    </citation>
    <scope>NUCLEOTIDE SEQUENCE</scope>
    <source>
        <strain evidence="2">NCAIM Y.01608</strain>
    </source>
</reference>
<keyword evidence="1" id="KW-0472">Membrane</keyword>
<keyword evidence="1" id="KW-0812">Transmembrane</keyword>
<organism evidence="2 3">
    <name type="scientific">Ogataea polymorpha</name>
    <dbReference type="NCBI Taxonomy" id="460523"/>
    <lineage>
        <taxon>Eukaryota</taxon>
        <taxon>Fungi</taxon>
        <taxon>Dikarya</taxon>
        <taxon>Ascomycota</taxon>
        <taxon>Saccharomycotina</taxon>
        <taxon>Pichiomycetes</taxon>
        <taxon>Pichiales</taxon>
        <taxon>Pichiaceae</taxon>
        <taxon>Ogataea</taxon>
    </lineage>
</organism>
<dbReference type="EMBL" id="JAEUBD010000526">
    <property type="protein sequence ID" value="KAH3674130.1"/>
    <property type="molecule type" value="Genomic_DNA"/>
</dbReference>
<proteinExistence type="predicted"/>
<keyword evidence="3" id="KW-1185">Reference proteome</keyword>
<name>A0A9P8PMB6_9ASCO</name>
<accession>A0A9P8PMB6</accession>
<gene>
    <name evidence="2" type="ORF">OGATHE_002110</name>
</gene>
<dbReference type="Proteomes" id="UP000788993">
    <property type="component" value="Unassembled WGS sequence"/>
</dbReference>
<keyword evidence="1" id="KW-1133">Transmembrane helix</keyword>
<feature type="transmembrane region" description="Helical" evidence="1">
    <location>
        <begin position="76"/>
        <end position="96"/>
    </location>
</feature>
<evidence type="ECO:0000313" key="3">
    <source>
        <dbReference type="Proteomes" id="UP000788993"/>
    </source>
</evidence>
<dbReference type="AlphaFoldDB" id="A0A9P8PMB6"/>
<evidence type="ECO:0000313" key="2">
    <source>
        <dbReference type="EMBL" id="KAH3674130.1"/>
    </source>
</evidence>